<feature type="chain" id="PRO_5012885109" description="DUF4398 domain-containing protein" evidence="1">
    <location>
        <begin position="25"/>
        <end position="113"/>
    </location>
</feature>
<reference evidence="2 3" key="1">
    <citation type="submission" date="2017-01" db="EMBL/GenBank/DDBJ databases">
        <authorList>
            <person name="Mah S.A."/>
            <person name="Swanson W.J."/>
            <person name="Moy G.W."/>
            <person name="Vacquier V.D."/>
        </authorList>
    </citation>
    <scope>NUCLEOTIDE SEQUENCE [LARGE SCALE GENOMIC DNA]</scope>
    <source>
        <strain evidence="2 3">DCY110</strain>
    </source>
</reference>
<dbReference type="STRING" id="1842727.RD110_18655"/>
<dbReference type="KEGG" id="rhy:RD110_18655"/>
<accession>A0A1P8JYZ4</accession>
<gene>
    <name evidence="2" type="ORF">RD110_18655</name>
</gene>
<evidence type="ECO:0000313" key="2">
    <source>
        <dbReference type="EMBL" id="APW38976.1"/>
    </source>
</evidence>
<name>A0A1P8JYZ4_9BURK</name>
<dbReference type="Proteomes" id="UP000186609">
    <property type="component" value="Chromosome"/>
</dbReference>
<keyword evidence="3" id="KW-1185">Reference proteome</keyword>
<keyword evidence="1" id="KW-0732">Signal</keyword>
<protein>
    <recommendedName>
        <fullName evidence="4">DUF4398 domain-containing protein</fullName>
    </recommendedName>
</protein>
<feature type="signal peptide" evidence="1">
    <location>
        <begin position="1"/>
        <end position="24"/>
    </location>
</feature>
<proteinExistence type="predicted"/>
<sequence length="113" mass="11878">MSKKLIALAAIAAAAYFPNQPAYAEAEKFEMDDDIADRMVSDQVAKLDDAADAKAATKLTKARLLVDSALGNANDVVELDAATLKQAKADSLADNSKEAVAYALTLPQNKPPA</sequence>
<evidence type="ECO:0000313" key="3">
    <source>
        <dbReference type="Proteomes" id="UP000186609"/>
    </source>
</evidence>
<organism evidence="2 3">
    <name type="scientific">Rhodoferax koreensis</name>
    <dbReference type="NCBI Taxonomy" id="1842727"/>
    <lineage>
        <taxon>Bacteria</taxon>
        <taxon>Pseudomonadati</taxon>
        <taxon>Pseudomonadota</taxon>
        <taxon>Betaproteobacteria</taxon>
        <taxon>Burkholderiales</taxon>
        <taxon>Comamonadaceae</taxon>
        <taxon>Rhodoferax</taxon>
    </lineage>
</organism>
<dbReference type="RefSeq" id="WP_076201003.1">
    <property type="nucleotide sequence ID" value="NZ_CP019236.1"/>
</dbReference>
<evidence type="ECO:0000256" key="1">
    <source>
        <dbReference type="SAM" id="SignalP"/>
    </source>
</evidence>
<dbReference type="AlphaFoldDB" id="A0A1P8JYZ4"/>
<evidence type="ECO:0008006" key="4">
    <source>
        <dbReference type="Google" id="ProtNLM"/>
    </source>
</evidence>
<dbReference type="EMBL" id="CP019236">
    <property type="protein sequence ID" value="APW38976.1"/>
    <property type="molecule type" value="Genomic_DNA"/>
</dbReference>